<evidence type="ECO:0000256" key="3">
    <source>
        <dbReference type="ARBA" id="ARBA00022763"/>
    </source>
</evidence>
<dbReference type="Pfam" id="PF07522">
    <property type="entry name" value="DRMBL"/>
    <property type="match status" value="1"/>
</dbReference>
<evidence type="ECO:0000256" key="5">
    <source>
        <dbReference type="ARBA" id="ARBA00023242"/>
    </source>
</evidence>
<evidence type="ECO:0000256" key="1">
    <source>
        <dbReference type="ARBA" id="ARBA00004123"/>
    </source>
</evidence>
<dbReference type="Gene3D" id="3.40.50.12650">
    <property type="match status" value="1"/>
</dbReference>
<gene>
    <name evidence="7" type="primary">DCLRE1A</name>
</gene>
<evidence type="ECO:0000313" key="7">
    <source>
        <dbReference type="EMBL" id="CDG69374.1"/>
    </source>
</evidence>
<dbReference type="GO" id="GO:0005634">
    <property type="term" value="C:nucleus"/>
    <property type="evidence" value="ECO:0007669"/>
    <property type="project" value="UniProtKB-SubCell"/>
</dbReference>
<dbReference type="InterPro" id="IPR011084">
    <property type="entry name" value="DRMBL"/>
</dbReference>
<keyword evidence="4" id="KW-0234">DNA repair</keyword>
<dbReference type="InterPro" id="IPR031985">
    <property type="entry name" value="DUF4787"/>
</dbReference>
<feature type="non-terminal residue" evidence="7">
    <location>
        <position position="1"/>
    </location>
</feature>
<dbReference type="Pfam" id="PF16029">
    <property type="entry name" value="DUF4787"/>
    <property type="match status" value="1"/>
</dbReference>
<organism evidence="7">
    <name type="scientific">Hydra vulgaris</name>
    <name type="common">Hydra</name>
    <name type="synonym">Hydra attenuata</name>
    <dbReference type="NCBI Taxonomy" id="6087"/>
    <lineage>
        <taxon>Eukaryota</taxon>
        <taxon>Metazoa</taxon>
        <taxon>Cnidaria</taxon>
        <taxon>Hydrozoa</taxon>
        <taxon>Hydroidolina</taxon>
        <taxon>Anthoathecata</taxon>
        <taxon>Aplanulata</taxon>
        <taxon>Hydridae</taxon>
        <taxon>Hydra</taxon>
    </lineage>
</organism>
<dbReference type="SUPFAM" id="SSF56281">
    <property type="entry name" value="Metallo-hydrolase/oxidoreductase"/>
    <property type="match status" value="1"/>
</dbReference>
<name>T2MB49_HYDVU</name>
<dbReference type="GO" id="GO:0003684">
    <property type="term" value="F:damaged DNA binding"/>
    <property type="evidence" value="ECO:0007669"/>
    <property type="project" value="TreeGrafter"/>
</dbReference>
<dbReference type="AlphaFoldDB" id="T2MB49"/>
<dbReference type="CDD" id="cd16273">
    <property type="entry name" value="SNM1A-1C-like_MBL-fold"/>
    <property type="match status" value="1"/>
</dbReference>
<dbReference type="GO" id="GO:0035312">
    <property type="term" value="F:5'-3' DNA exonuclease activity"/>
    <property type="evidence" value="ECO:0007669"/>
    <property type="project" value="TreeGrafter"/>
</dbReference>
<feature type="non-terminal residue" evidence="7">
    <location>
        <position position="727"/>
    </location>
</feature>
<proteinExistence type="evidence at transcript level"/>
<keyword evidence="5" id="KW-0539">Nucleus</keyword>
<dbReference type="Gene3D" id="3.60.15.10">
    <property type="entry name" value="Ribonuclease Z/Hydroxyacylglutathione hydrolase-like"/>
    <property type="match status" value="1"/>
</dbReference>
<reference evidence="7" key="1">
    <citation type="journal article" date="2013" name="Genome Biol. Evol.">
        <title>Punctuated emergences of genetic and phenotypic innovations in eumetazoan, bilaterian, euteleostome, and hominidae ancestors.</title>
        <authorList>
            <person name="Wenger Y."/>
            <person name="Galliot B."/>
        </authorList>
    </citation>
    <scope>NUCLEOTIDE SEQUENCE</scope>
    <source>
        <tissue evidence="7">Whole animals</tissue>
    </source>
</reference>
<dbReference type="GO" id="GO:0036297">
    <property type="term" value="P:interstrand cross-link repair"/>
    <property type="evidence" value="ECO:0007669"/>
    <property type="project" value="TreeGrafter"/>
</dbReference>
<evidence type="ECO:0000256" key="2">
    <source>
        <dbReference type="ARBA" id="ARBA00010304"/>
    </source>
</evidence>
<dbReference type="InterPro" id="IPR036866">
    <property type="entry name" value="RibonucZ/Hydroxyglut_hydro"/>
</dbReference>
<evidence type="ECO:0000259" key="6">
    <source>
        <dbReference type="Pfam" id="PF07522"/>
    </source>
</evidence>
<accession>T2MB49</accession>
<comment type="subcellular location">
    <subcellularLocation>
        <location evidence="1">Nucleus</location>
    </subcellularLocation>
</comment>
<evidence type="ECO:0000256" key="4">
    <source>
        <dbReference type="ARBA" id="ARBA00023204"/>
    </source>
</evidence>
<protein>
    <submittedName>
        <fullName evidence="7">DNA cross-link repair 1A protein</fullName>
    </submittedName>
</protein>
<dbReference type="EMBL" id="HAAD01003142">
    <property type="protein sequence ID" value="CDG69374.1"/>
    <property type="molecule type" value="mRNA"/>
</dbReference>
<dbReference type="PANTHER" id="PTHR23240:SF6">
    <property type="entry name" value="DNA CROSS-LINK REPAIR 1A PROTEIN"/>
    <property type="match status" value="1"/>
</dbReference>
<dbReference type="PANTHER" id="PTHR23240">
    <property type="entry name" value="DNA CROSS-LINK REPAIR PROTEIN PSO2/SNM1-RELATED"/>
    <property type="match status" value="1"/>
</dbReference>
<feature type="domain" description="DNA repair metallo-beta-lactamase" evidence="6">
    <location>
        <begin position="612"/>
        <end position="717"/>
    </location>
</feature>
<dbReference type="OrthoDB" id="534063at2759"/>
<comment type="similarity">
    <text evidence="2">Belongs to the DNA repair metallo-beta-lactamase (DRMBL) family.</text>
</comment>
<dbReference type="GO" id="GO:0006303">
    <property type="term" value="P:double-strand break repair via nonhomologous end joining"/>
    <property type="evidence" value="ECO:0007669"/>
    <property type="project" value="TreeGrafter"/>
</dbReference>
<dbReference type="FunFam" id="3.40.50.12650:FF:000001">
    <property type="entry name" value="DNA cross-link repair 1A"/>
    <property type="match status" value="1"/>
</dbReference>
<keyword evidence="3" id="KW-0227">DNA damage</keyword>
<sequence length="727" mass="83220">RRGERSFSKLGLVKTTLRSTMSQDRLTNLLVISIEHDLAKSKHFINTTCVSIMVLSQEYYIVANEGVKKSFQSVATTIKAAGNSQVHMQVGRRFNSEERLCRTSEKCRIENYHSSEEQGLEVIKCIRLCLSPNCYKEIYAWNEDSFLMEDLNEEISPLKRVKKTSHYKIKLTELTEISKRNENIGIEFCPVCSIKLNFHDVDPQVHINMCLDKDIDLASCFDESNQLVLNEKVISPGFHNHEFKKVVVPTLESSFVNTIVTPTSYRSMDIVSTSQSQFINNVVTPVIQIHDMVDAVTPTCRLQHLNYNKVAAVDPKQQIFSQLKSKDFKQAKINDFFESDKKLNLHKANDEKTKIVVRRFQIAPSETSGPNLRFFTKQSVSVKPERRAEMKKNSRKDCPFYKKIFGASISVDAFSYGEIPGCKYYLLSHFHSDHYKGLSKKFSGKVYCSKITANLVISQLHVFQDNVVVLPMNQLIRLGDVHLTLLDANHCPGSVMFLFEFNNKRILHVGDFRVHEDMLRNEKLCKIPINELYLDTTYCDPTYIFPPQNEIIDFVVKTARSFLQKNKKTLIVCGTYTIGKERVFYSLANELCLKIGVTKEKMKILKCLESKDLESKLTLDYNIAQVHVLPLFGINIKKLNDHMEVYKKYGYNHILAFKPTGWTYNASFKTINDISPVTSGNITIYSVPYSEHSSFAELKSFVQVIRPNKIIPTVTNGTEEPGNKKNG</sequence>